<dbReference type="EMBL" id="QTTT01000001">
    <property type="protein sequence ID" value="REE97617.1"/>
    <property type="molecule type" value="Genomic_DNA"/>
</dbReference>
<dbReference type="Pfam" id="PF02322">
    <property type="entry name" value="Cyt_bd_oxida_II"/>
    <property type="match status" value="1"/>
</dbReference>
<dbReference type="GO" id="GO:0016682">
    <property type="term" value="F:oxidoreductase activity, acting on diphenols and related substances as donors, oxygen as acceptor"/>
    <property type="evidence" value="ECO:0007669"/>
    <property type="project" value="TreeGrafter"/>
</dbReference>
<accession>A0A3D9SPS8</accession>
<reference evidence="8 9" key="1">
    <citation type="submission" date="2018-08" db="EMBL/GenBank/DDBJ databases">
        <title>Sequencing the genomes of 1000 actinobacteria strains.</title>
        <authorList>
            <person name="Klenk H.-P."/>
        </authorList>
    </citation>
    <scope>NUCLEOTIDE SEQUENCE [LARGE SCALE GENOMIC DNA]</scope>
    <source>
        <strain evidence="8 9">DSM 43927</strain>
    </source>
</reference>
<comment type="caution">
    <text evidence="8">The sequence shown here is derived from an EMBL/GenBank/DDBJ whole genome shotgun (WGS) entry which is preliminary data.</text>
</comment>
<dbReference type="InterPro" id="IPR003317">
    <property type="entry name" value="Cyt-d_oxidase_su2"/>
</dbReference>
<dbReference type="GO" id="GO:0070069">
    <property type="term" value="C:cytochrome complex"/>
    <property type="evidence" value="ECO:0007669"/>
    <property type="project" value="TreeGrafter"/>
</dbReference>
<feature type="transmembrane region" description="Helical" evidence="7">
    <location>
        <begin position="182"/>
        <end position="202"/>
    </location>
</feature>
<gene>
    <name evidence="8" type="ORF">DFJ69_3090</name>
</gene>
<evidence type="ECO:0000313" key="9">
    <source>
        <dbReference type="Proteomes" id="UP000256661"/>
    </source>
</evidence>
<sequence length="248" mass="26689">MELIWLAFLGVLLTGYFALEGFDLGVGLLLPVLGRTQRRRDAMVSAIGPFVLANEVWLVAVAGVLFGAFPVLEGEVLFALYPLVVVMLLSWVLRDAGLWFRRRADGAAWRAGWDWVIAGGSLGLSFGWGVALYAIATGFDASLWHPLGLLLGVVVTLAFAFHGRTFLAGRVPEFAGWSGLPLSAALAALPVVAVLVAAVPALRDHAAPDETLGALSLMALPFVPFMIGAQVWVWRTFRRDAGRVPSFF</sequence>
<dbReference type="RefSeq" id="WP_116023089.1">
    <property type="nucleotide sequence ID" value="NZ_QTTT01000001.1"/>
</dbReference>
<keyword evidence="3" id="KW-1003">Cell membrane</keyword>
<evidence type="ECO:0000256" key="5">
    <source>
        <dbReference type="ARBA" id="ARBA00022989"/>
    </source>
</evidence>
<evidence type="ECO:0000256" key="3">
    <source>
        <dbReference type="ARBA" id="ARBA00022475"/>
    </source>
</evidence>
<keyword evidence="5 7" id="KW-1133">Transmembrane helix</keyword>
<dbReference type="GO" id="GO:0005886">
    <property type="term" value="C:plasma membrane"/>
    <property type="evidence" value="ECO:0007669"/>
    <property type="project" value="UniProtKB-SubCell"/>
</dbReference>
<feature type="transmembrane region" description="Helical" evidence="7">
    <location>
        <begin position="76"/>
        <end position="94"/>
    </location>
</feature>
<evidence type="ECO:0000256" key="7">
    <source>
        <dbReference type="SAM" id="Phobius"/>
    </source>
</evidence>
<dbReference type="OrthoDB" id="9776710at2"/>
<feature type="transmembrane region" description="Helical" evidence="7">
    <location>
        <begin position="214"/>
        <end position="234"/>
    </location>
</feature>
<keyword evidence="9" id="KW-1185">Reference proteome</keyword>
<dbReference type="PANTHER" id="PTHR43141:SF4">
    <property type="entry name" value="CYTOCHROME BD2 SUBUNIT II"/>
    <property type="match status" value="1"/>
</dbReference>
<dbReference type="GO" id="GO:0019646">
    <property type="term" value="P:aerobic electron transport chain"/>
    <property type="evidence" value="ECO:0007669"/>
    <property type="project" value="TreeGrafter"/>
</dbReference>
<evidence type="ECO:0000256" key="6">
    <source>
        <dbReference type="ARBA" id="ARBA00023136"/>
    </source>
</evidence>
<comment type="subcellular location">
    <subcellularLocation>
        <location evidence="1">Cell membrane</location>
        <topology evidence="1">Multi-pass membrane protein</topology>
    </subcellularLocation>
</comment>
<comment type="similarity">
    <text evidence="2">Belongs to the cytochrome ubiquinol oxidase subunit 2 family.</text>
</comment>
<evidence type="ECO:0000256" key="1">
    <source>
        <dbReference type="ARBA" id="ARBA00004651"/>
    </source>
</evidence>
<name>A0A3D9SPS8_9ACTN</name>
<evidence type="ECO:0000313" key="8">
    <source>
        <dbReference type="EMBL" id="REE97617.1"/>
    </source>
</evidence>
<keyword evidence="6 7" id="KW-0472">Membrane</keyword>
<protein>
    <submittedName>
        <fullName evidence="8">Cytochrome bd-type quinol oxidase subunit 2</fullName>
    </submittedName>
</protein>
<dbReference type="AlphaFoldDB" id="A0A3D9SPS8"/>
<feature type="transmembrane region" description="Helical" evidence="7">
    <location>
        <begin position="42"/>
        <end position="70"/>
    </location>
</feature>
<organism evidence="8 9">
    <name type="scientific">Thermomonospora umbrina</name>
    <dbReference type="NCBI Taxonomy" id="111806"/>
    <lineage>
        <taxon>Bacteria</taxon>
        <taxon>Bacillati</taxon>
        <taxon>Actinomycetota</taxon>
        <taxon>Actinomycetes</taxon>
        <taxon>Streptosporangiales</taxon>
        <taxon>Thermomonosporaceae</taxon>
        <taxon>Thermomonospora</taxon>
    </lineage>
</organism>
<proteinExistence type="inferred from homology"/>
<dbReference type="Proteomes" id="UP000256661">
    <property type="component" value="Unassembled WGS sequence"/>
</dbReference>
<feature type="transmembrane region" description="Helical" evidence="7">
    <location>
        <begin position="142"/>
        <end position="161"/>
    </location>
</feature>
<dbReference type="PANTHER" id="PTHR43141">
    <property type="entry name" value="CYTOCHROME BD2 SUBUNIT II"/>
    <property type="match status" value="1"/>
</dbReference>
<feature type="transmembrane region" description="Helical" evidence="7">
    <location>
        <begin position="6"/>
        <end position="30"/>
    </location>
</feature>
<evidence type="ECO:0000256" key="2">
    <source>
        <dbReference type="ARBA" id="ARBA00007543"/>
    </source>
</evidence>
<keyword evidence="4 7" id="KW-0812">Transmembrane</keyword>
<feature type="transmembrane region" description="Helical" evidence="7">
    <location>
        <begin position="115"/>
        <end position="136"/>
    </location>
</feature>
<evidence type="ECO:0000256" key="4">
    <source>
        <dbReference type="ARBA" id="ARBA00022692"/>
    </source>
</evidence>
<dbReference type="GO" id="GO:0009055">
    <property type="term" value="F:electron transfer activity"/>
    <property type="evidence" value="ECO:0007669"/>
    <property type="project" value="TreeGrafter"/>
</dbReference>